<dbReference type="InterPro" id="IPR019734">
    <property type="entry name" value="TPR_rpt"/>
</dbReference>
<evidence type="ECO:0000256" key="1">
    <source>
        <dbReference type="PROSITE-ProRule" id="PRU00339"/>
    </source>
</evidence>
<reference evidence="2" key="1">
    <citation type="submission" date="2022-12" db="EMBL/GenBank/DDBJ databases">
        <authorList>
            <person name="Wang J."/>
        </authorList>
    </citation>
    <scope>NUCLEOTIDE SEQUENCE</scope>
    <source>
        <strain evidence="2">HY-45-18</strain>
    </source>
</reference>
<organism evidence="2 3">
    <name type="scientific">Clostridium aestuarii</name>
    <dbReference type="NCBI Taxonomy" id="338193"/>
    <lineage>
        <taxon>Bacteria</taxon>
        <taxon>Bacillati</taxon>
        <taxon>Bacillota</taxon>
        <taxon>Clostridia</taxon>
        <taxon>Eubacteriales</taxon>
        <taxon>Clostridiaceae</taxon>
        <taxon>Clostridium</taxon>
    </lineage>
</organism>
<gene>
    <name evidence="2" type="ORF">OW763_04210</name>
</gene>
<keyword evidence="1" id="KW-0802">TPR repeat</keyword>
<dbReference type="Pfam" id="PF13181">
    <property type="entry name" value="TPR_8"/>
    <property type="match status" value="3"/>
</dbReference>
<dbReference type="EMBL" id="JAPQER010000002">
    <property type="protein sequence ID" value="MCY6483555.1"/>
    <property type="molecule type" value="Genomic_DNA"/>
</dbReference>
<dbReference type="InterPro" id="IPR011990">
    <property type="entry name" value="TPR-like_helical_dom_sf"/>
</dbReference>
<dbReference type="Gene3D" id="1.25.40.10">
    <property type="entry name" value="Tetratricopeptide repeat domain"/>
    <property type="match status" value="1"/>
</dbReference>
<dbReference type="SUPFAM" id="SSF48452">
    <property type="entry name" value="TPR-like"/>
    <property type="match status" value="1"/>
</dbReference>
<dbReference type="SMART" id="SM00028">
    <property type="entry name" value="TPR"/>
    <property type="match status" value="3"/>
</dbReference>
<dbReference type="PROSITE" id="PS50005">
    <property type="entry name" value="TPR"/>
    <property type="match status" value="2"/>
</dbReference>
<evidence type="ECO:0000313" key="3">
    <source>
        <dbReference type="Proteomes" id="UP001078443"/>
    </source>
</evidence>
<keyword evidence="3" id="KW-1185">Reference proteome</keyword>
<sequence>MDINTQFKNKLSNLFFLQINKERAGCIFKTNIFEDIYMPIAAESIVNKIKDGENIESIPVVFFIEGMTYVLGADEKFKYNESYKKLIKTFPESEKFIKGRIAERIKDNKFEDAYIMLKGLNRIENNKEYYNKLIMLAESLRTKNEAYIEEELVVIDEAKSIENYAEPYFYEAHIKQEKGDYNGALFSINTYISKGGEETIEITEFKNSLKTIANYDEAKQLVYEEPEKALTILIPLLEELGDKAEIYFHIAVGYRILENYDKAIYYLEKSLEIDSFYPEVFNELGINYASLENFESAIHYFRKVFEATKSIEVCTNLVMCYLNIGDNKQAKIHLDIAKKIDPKDEILLELEEILKKA</sequence>
<comment type="caution">
    <text evidence="2">The sequence shown here is derived from an EMBL/GenBank/DDBJ whole genome shotgun (WGS) entry which is preliminary data.</text>
</comment>
<proteinExistence type="predicted"/>
<feature type="repeat" description="TPR" evidence="1">
    <location>
        <begin position="278"/>
        <end position="311"/>
    </location>
</feature>
<feature type="repeat" description="TPR" evidence="1">
    <location>
        <begin position="244"/>
        <end position="277"/>
    </location>
</feature>
<dbReference type="RefSeq" id="WP_268039832.1">
    <property type="nucleotide sequence ID" value="NZ_JAPQER010000002.1"/>
</dbReference>
<evidence type="ECO:0000313" key="2">
    <source>
        <dbReference type="EMBL" id="MCY6483555.1"/>
    </source>
</evidence>
<name>A0ABT4CX39_9CLOT</name>
<dbReference type="Proteomes" id="UP001078443">
    <property type="component" value="Unassembled WGS sequence"/>
</dbReference>
<accession>A0ABT4CX39</accession>
<protein>
    <submittedName>
        <fullName evidence="2">Capsular biosynthesis protein</fullName>
    </submittedName>
</protein>